<comment type="similarity">
    <text evidence="2 7">Belongs to the UDP-glucose/GDP-mannose dehydrogenase family.</text>
</comment>
<dbReference type="InterPro" id="IPR028357">
    <property type="entry name" value="UDPglc_DH_bac"/>
</dbReference>
<evidence type="ECO:0000256" key="6">
    <source>
        <dbReference type="ARBA" id="ARBA00047473"/>
    </source>
</evidence>
<dbReference type="NCBIfam" id="TIGR03026">
    <property type="entry name" value="NDP-sugDHase"/>
    <property type="match status" value="1"/>
</dbReference>
<feature type="binding site" evidence="9">
    <location>
        <position position="204"/>
    </location>
    <ligand>
        <name>substrate</name>
    </ligand>
</feature>
<evidence type="ECO:0000256" key="8">
    <source>
        <dbReference type="PIRSR" id="PIRSR500134-1"/>
    </source>
</evidence>
<feature type="domain" description="UDP-glucose/GDP-mannose dehydrogenase C-terminal" evidence="11">
    <location>
        <begin position="313"/>
        <end position="414"/>
    </location>
</feature>
<comment type="catalytic activity">
    <reaction evidence="6 7">
        <text>UDP-alpha-D-glucose + 2 NAD(+) + H2O = UDP-alpha-D-glucuronate + 2 NADH + 3 H(+)</text>
        <dbReference type="Rhea" id="RHEA:23596"/>
        <dbReference type="ChEBI" id="CHEBI:15377"/>
        <dbReference type="ChEBI" id="CHEBI:15378"/>
        <dbReference type="ChEBI" id="CHEBI:57540"/>
        <dbReference type="ChEBI" id="CHEBI:57945"/>
        <dbReference type="ChEBI" id="CHEBI:58052"/>
        <dbReference type="ChEBI" id="CHEBI:58885"/>
        <dbReference type="EC" id="1.1.1.22"/>
    </reaction>
</comment>
<reference evidence="12 13" key="1">
    <citation type="submission" date="2018-12" db="EMBL/GenBank/DDBJ databases">
        <authorList>
            <person name="Yu L."/>
        </authorList>
    </citation>
    <scope>NUCLEOTIDE SEQUENCE [LARGE SCALE GENOMIC DNA]</scope>
    <source>
        <strain evidence="12 13">S5H2222</strain>
    </source>
</reference>
<feature type="binding site" evidence="9">
    <location>
        <position position="257"/>
    </location>
    <ligand>
        <name>substrate</name>
    </ligand>
</feature>
<dbReference type="Gene3D" id="1.20.5.100">
    <property type="entry name" value="Cytochrome c1, transmembrane anchor, C-terminal"/>
    <property type="match status" value="1"/>
</dbReference>
<evidence type="ECO:0000256" key="9">
    <source>
        <dbReference type="PIRSR" id="PIRSR500134-2"/>
    </source>
</evidence>
<dbReference type="AlphaFoldDB" id="A0A3S0HK32"/>
<dbReference type="InterPro" id="IPR008927">
    <property type="entry name" value="6-PGluconate_DH-like_C_sf"/>
</dbReference>
<dbReference type="UniPathway" id="UPA00038">
    <property type="reaction ID" value="UER00491"/>
</dbReference>
<organism evidence="12 13">
    <name type="scientific">Lysinibacillus telephonicus</name>
    <dbReference type="NCBI Taxonomy" id="1714840"/>
    <lineage>
        <taxon>Bacteria</taxon>
        <taxon>Bacillati</taxon>
        <taxon>Bacillota</taxon>
        <taxon>Bacilli</taxon>
        <taxon>Bacillales</taxon>
        <taxon>Bacillaceae</taxon>
        <taxon>Lysinibacillus</taxon>
    </lineage>
</organism>
<evidence type="ECO:0000256" key="3">
    <source>
        <dbReference type="ARBA" id="ARBA00012954"/>
    </source>
</evidence>
<evidence type="ECO:0000313" key="12">
    <source>
        <dbReference type="EMBL" id="RTQ92074.1"/>
    </source>
</evidence>
<comment type="caution">
    <text evidence="12">The sequence shown here is derived from an EMBL/GenBank/DDBJ whole genome shotgun (WGS) entry which is preliminary data.</text>
</comment>
<evidence type="ECO:0000259" key="11">
    <source>
        <dbReference type="SMART" id="SM00984"/>
    </source>
</evidence>
<evidence type="ECO:0000313" key="13">
    <source>
        <dbReference type="Proteomes" id="UP000276349"/>
    </source>
</evidence>
<dbReference type="SUPFAM" id="SSF51735">
    <property type="entry name" value="NAD(P)-binding Rossmann-fold domains"/>
    <property type="match status" value="1"/>
</dbReference>
<gene>
    <name evidence="12" type="ORF">EKG35_12355</name>
</gene>
<dbReference type="PANTHER" id="PTHR43750">
    <property type="entry name" value="UDP-GLUCOSE 6-DEHYDROGENASE TUAD"/>
    <property type="match status" value="1"/>
</dbReference>
<feature type="binding site" evidence="9">
    <location>
        <begin position="152"/>
        <end position="155"/>
    </location>
    <ligand>
        <name>substrate</name>
    </ligand>
</feature>
<comment type="pathway">
    <text evidence="1">Nucleotide-sugar biosynthesis; UDP-alpha-D-glucuronate biosynthesis; UDP-alpha-D-glucuronate from UDP-alpha-D-glucose: step 1/1.</text>
</comment>
<feature type="binding site" evidence="9">
    <location>
        <begin position="249"/>
        <end position="253"/>
    </location>
    <ligand>
        <name>substrate</name>
    </ligand>
</feature>
<dbReference type="Proteomes" id="UP000276349">
    <property type="component" value="Unassembled WGS sequence"/>
</dbReference>
<dbReference type="GO" id="GO:0051287">
    <property type="term" value="F:NAD binding"/>
    <property type="evidence" value="ECO:0007669"/>
    <property type="project" value="InterPro"/>
</dbReference>
<evidence type="ECO:0000256" key="5">
    <source>
        <dbReference type="ARBA" id="ARBA00023027"/>
    </source>
</evidence>
<dbReference type="SUPFAM" id="SSF52413">
    <property type="entry name" value="UDP-glucose/GDP-mannose dehydrogenase C-terminal domain"/>
    <property type="match status" value="1"/>
</dbReference>
<feature type="active site" description="Nucleophile" evidence="8">
    <location>
        <position position="260"/>
    </location>
</feature>
<sequence length="450" mass="49507">MELAVVGAGYVGLVTSVCLSEIGHHVTCIELDKSKVDKLKKGISPIYEPGLTELMMKNVNLGRLSFTTNYLEGFKNKDVIYIAVGTPENEDGSANLSYVDDVAKIIAKNVKRDAIVVTKSTVPVGTNNRIQTIINNHKPSYISIEVVSNPEFLREGSAIYDSFHGDRIVIGANSEKAAKLIEEINKPFNIPIYITGIRSAEMIKYASNAFLATKISFINEIANICERVDADVEQVAYGMGLDHRIGSHFLNAGIGYGGSCFPKDTKALIQIAGNVAYDFELLQGVVNVNKKQQRILLDKLYDRFGNLKGKKIALLGLAFKPNTDDMREAPSISISSELVKAGAIVYAYDPIAIDNAKQILDSSIHFVYNIEQAIGGADAALILTEWDEIKNMDFNLINTMKYPLLIDGRNCIKLKDIKPYQIEYHSIGRSSVKNIKSNNSEVVCQVGESK</sequence>
<dbReference type="PANTHER" id="PTHR43750:SF4">
    <property type="entry name" value="UDP-GLUCOSE 6-DEHYDROGENASE YWQF"/>
    <property type="match status" value="1"/>
</dbReference>
<dbReference type="EC" id="1.1.1.22" evidence="3 7"/>
<evidence type="ECO:0000256" key="10">
    <source>
        <dbReference type="PIRSR" id="PIRSR500134-3"/>
    </source>
</evidence>
<feature type="binding site" evidence="9">
    <location>
        <position position="320"/>
    </location>
    <ligand>
        <name>substrate</name>
    </ligand>
</feature>
<proteinExistence type="inferred from homology"/>
<dbReference type="OrthoDB" id="9803238at2"/>
<name>A0A3S0HK32_9BACI</name>
<feature type="binding site" evidence="10">
    <location>
        <position position="86"/>
    </location>
    <ligand>
        <name>NAD(+)</name>
        <dbReference type="ChEBI" id="CHEBI:57540"/>
    </ligand>
</feature>
<keyword evidence="13" id="KW-1185">Reference proteome</keyword>
<dbReference type="Gene3D" id="3.40.50.720">
    <property type="entry name" value="NAD(P)-binding Rossmann-like Domain"/>
    <property type="match status" value="2"/>
</dbReference>
<dbReference type="GO" id="GO:0006065">
    <property type="term" value="P:UDP-glucuronate biosynthetic process"/>
    <property type="evidence" value="ECO:0007669"/>
    <property type="project" value="UniProtKB-UniPathway"/>
</dbReference>
<feature type="binding site" evidence="10">
    <location>
        <position position="327"/>
    </location>
    <ligand>
        <name>NAD(+)</name>
        <dbReference type="ChEBI" id="CHEBI:57540"/>
    </ligand>
</feature>
<dbReference type="InterPro" id="IPR017476">
    <property type="entry name" value="UDP-Glc/GDP-Man"/>
</dbReference>
<dbReference type="EMBL" id="RXNR01000034">
    <property type="protein sequence ID" value="RTQ92074.1"/>
    <property type="molecule type" value="Genomic_DNA"/>
</dbReference>
<keyword evidence="5 7" id="KW-0520">NAD</keyword>
<feature type="binding site" evidence="10">
    <location>
        <position position="263"/>
    </location>
    <ligand>
        <name>NAD(+)</name>
        <dbReference type="ChEBI" id="CHEBI:57540"/>
    </ligand>
</feature>
<dbReference type="SUPFAM" id="SSF48179">
    <property type="entry name" value="6-phosphogluconate dehydrogenase C-terminal domain-like"/>
    <property type="match status" value="1"/>
</dbReference>
<dbReference type="Pfam" id="PF00984">
    <property type="entry name" value="UDPG_MGDP_dh"/>
    <property type="match status" value="1"/>
</dbReference>
<dbReference type="PIRSF" id="PIRSF500134">
    <property type="entry name" value="UDPglc_DH_bac"/>
    <property type="match status" value="1"/>
</dbReference>
<dbReference type="InterPro" id="IPR036291">
    <property type="entry name" value="NAD(P)-bd_dom_sf"/>
</dbReference>
<feature type="binding site" evidence="10">
    <location>
        <position position="35"/>
    </location>
    <ligand>
        <name>NAD(+)</name>
        <dbReference type="ChEBI" id="CHEBI:57540"/>
    </ligand>
</feature>
<dbReference type="InterPro" id="IPR014027">
    <property type="entry name" value="UDP-Glc/GDP-Man_DH_C"/>
</dbReference>
<dbReference type="InterPro" id="IPR014026">
    <property type="entry name" value="UDP-Glc/GDP-Man_DH_dimer"/>
</dbReference>
<dbReference type="SMART" id="SM00984">
    <property type="entry name" value="UDPG_MGDP_dh_C"/>
    <property type="match status" value="1"/>
</dbReference>
<dbReference type="PIRSF" id="PIRSF000124">
    <property type="entry name" value="UDPglc_GDPman_dh"/>
    <property type="match status" value="1"/>
</dbReference>
<dbReference type="GO" id="GO:0003979">
    <property type="term" value="F:UDP-glucose 6-dehydrogenase activity"/>
    <property type="evidence" value="ECO:0007669"/>
    <property type="project" value="UniProtKB-EC"/>
</dbReference>
<evidence type="ECO:0000256" key="4">
    <source>
        <dbReference type="ARBA" id="ARBA00023002"/>
    </source>
</evidence>
<feature type="binding site" evidence="10">
    <location>
        <position position="155"/>
    </location>
    <ligand>
        <name>NAD(+)</name>
        <dbReference type="ChEBI" id="CHEBI:57540"/>
    </ligand>
</feature>
<dbReference type="InterPro" id="IPR001732">
    <property type="entry name" value="UDP-Glc/GDP-Man_DH_N"/>
</dbReference>
<dbReference type="RefSeq" id="WP_126294775.1">
    <property type="nucleotide sequence ID" value="NZ_RXNR01000034.1"/>
</dbReference>
<dbReference type="InterPro" id="IPR036220">
    <property type="entry name" value="UDP-Glc/GDP-Man_DH_C_sf"/>
</dbReference>
<dbReference type="Pfam" id="PF03720">
    <property type="entry name" value="UDPG_MGDP_dh_C"/>
    <property type="match status" value="1"/>
</dbReference>
<accession>A0A3S0HK32</accession>
<evidence type="ECO:0000256" key="7">
    <source>
        <dbReference type="PIRNR" id="PIRNR000124"/>
    </source>
</evidence>
<protein>
    <recommendedName>
        <fullName evidence="3 7">UDP-glucose 6-dehydrogenase</fullName>
        <ecNumber evidence="3 7">1.1.1.22</ecNumber>
    </recommendedName>
</protein>
<dbReference type="GO" id="GO:0000271">
    <property type="term" value="P:polysaccharide biosynthetic process"/>
    <property type="evidence" value="ECO:0007669"/>
    <property type="project" value="InterPro"/>
</dbReference>
<keyword evidence="4 7" id="KW-0560">Oxidoreductase</keyword>
<evidence type="ECO:0000256" key="2">
    <source>
        <dbReference type="ARBA" id="ARBA00006601"/>
    </source>
</evidence>
<feature type="binding site" evidence="10">
    <location>
        <position position="121"/>
    </location>
    <ligand>
        <name>NAD(+)</name>
        <dbReference type="ChEBI" id="CHEBI:57540"/>
    </ligand>
</feature>
<dbReference type="Pfam" id="PF03721">
    <property type="entry name" value="UDPG_MGDP_dh_N"/>
    <property type="match status" value="1"/>
</dbReference>
<evidence type="ECO:0000256" key="1">
    <source>
        <dbReference type="ARBA" id="ARBA00004701"/>
    </source>
</evidence>